<dbReference type="Pfam" id="PF00873">
    <property type="entry name" value="ACR_tran"/>
    <property type="match status" value="1"/>
</dbReference>
<dbReference type="FunFam" id="1.20.1640.10:FF:000001">
    <property type="entry name" value="Efflux pump membrane transporter"/>
    <property type="match status" value="1"/>
</dbReference>
<feature type="transmembrane region" description="Helical" evidence="8">
    <location>
        <begin position="12"/>
        <end position="34"/>
    </location>
</feature>
<gene>
    <name evidence="9" type="ORF">DFR24_1869</name>
</gene>
<name>A0A4S3KB26_9GAMM</name>
<dbReference type="PRINTS" id="PR00702">
    <property type="entry name" value="ACRIFLAVINRP"/>
</dbReference>
<feature type="transmembrane region" description="Helical" evidence="8">
    <location>
        <begin position="386"/>
        <end position="410"/>
    </location>
</feature>
<keyword evidence="3" id="KW-1003">Cell membrane</keyword>
<keyword evidence="4" id="KW-0997">Cell inner membrane</keyword>
<organism evidence="9 10">
    <name type="scientific">Panacagrimonas perspica</name>
    <dbReference type="NCBI Taxonomy" id="381431"/>
    <lineage>
        <taxon>Bacteria</taxon>
        <taxon>Pseudomonadati</taxon>
        <taxon>Pseudomonadota</taxon>
        <taxon>Gammaproteobacteria</taxon>
        <taxon>Nevskiales</taxon>
        <taxon>Nevskiaceae</taxon>
        <taxon>Panacagrimonas</taxon>
    </lineage>
</organism>
<accession>A0A4S3KB26</accession>
<feature type="transmembrane region" description="Helical" evidence="8">
    <location>
        <begin position="983"/>
        <end position="1010"/>
    </location>
</feature>
<dbReference type="InterPro" id="IPR027463">
    <property type="entry name" value="AcrB_DN_DC_subdom"/>
</dbReference>
<feature type="transmembrane region" description="Helical" evidence="8">
    <location>
        <begin position="881"/>
        <end position="901"/>
    </location>
</feature>
<evidence type="ECO:0000256" key="4">
    <source>
        <dbReference type="ARBA" id="ARBA00022519"/>
    </source>
</evidence>
<dbReference type="SUPFAM" id="SSF82714">
    <property type="entry name" value="Multidrug efflux transporter AcrB TolC docking domain, DN and DC subdomains"/>
    <property type="match status" value="2"/>
</dbReference>
<keyword evidence="5 8" id="KW-0812">Transmembrane</keyword>
<evidence type="ECO:0000256" key="8">
    <source>
        <dbReference type="SAM" id="Phobius"/>
    </source>
</evidence>
<feature type="transmembrane region" description="Helical" evidence="8">
    <location>
        <begin position="526"/>
        <end position="546"/>
    </location>
</feature>
<dbReference type="Gene3D" id="3.30.70.1430">
    <property type="entry name" value="Multidrug efflux transporter AcrB pore domain"/>
    <property type="match status" value="2"/>
</dbReference>
<keyword evidence="6 8" id="KW-1133">Transmembrane helix</keyword>
<dbReference type="RefSeq" id="WP_133880965.1">
    <property type="nucleotide sequence ID" value="NZ_MWIN01000001.1"/>
</dbReference>
<dbReference type="Gene3D" id="3.30.70.1440">
    <property type="entry name" value="Multidrug efflux transporter AcrB pore domain"/>
    <property type="match status" value="1"/>
</dbReference>
<dbReference type="SUPFAM" id="SSF82693">
    <property type="entry name" value="Multidrug efflux transporter AcrB pore domain, PN1, PN2, PC1 and PC2 subdomains"/>
    <property type="match status" value="3"/>
</dbReference>
<reference evidence="9 10" key="1">
    <citation type="submission" date="2019-03" db="EMBL/GenBank/DDBJ databases">
        <title>Genomic Encyclopedia of Type Strains, Phase IV (KMG-IV): sequencing the most valuable type-strain genomes for metagenomic binning, comparative biology and taxonomic classification.</title>
        <authorList>
            <person name="Goeker M."/>
        </authorList>
    </citation>
    <scope>NUCLEOTIDE SEQUENCE [LARGE SCALE GENOMIC DNA]</scope>
    <source>
        <strain evidence="9 10">DSM 26377</strain>
    </source>
</reference>
<feature type="transmembrane region" description="Helical" evidence="8">
    <location>
        <begin position="336"/>
        <end position="353"/>
    </location>
</feature>
<dbReference type="Proteomes" id="UP000295341">
    <property type="component" value="Unassembled WGS sequence"/>
</dbReference>
<feature type="transmembrane region" description="Helical" evidence="8">
    <location>
        <begin position="360"/>
        <end position="380"/>
    </location>
</feature>
<feature type="transmembrane region" description="Helical" evidence="8">
    <location>
        <begin position="463"/>
        <end position="490"/>
    </location>
</feature>
<dbReference type="PANTHER" id="PTHR32063">
    <property type="match status" value="1"/>
</dbReference>
<dbReference type="AlphaFoldDB" id="A0A4S3KB26"/>
<evidence type="ECO:0000313" key="10">
    <source>
        <dbReference type="Proteomes" id="UP000295341"/>
    </source>
</evidence>
<feature type="transmembrane region" description="Helical" evidence="8">
    <location>
        <begin position="854"/>
        <end position="874"/>
    </location>
</feature>
<dbReference type="GO" id="GO:0005886">
    <property type="term" value="C:plasma membrane"/>
    <property type="evidence" value="ECO:0007669"/>
    <property type="project" value="UniProtKB-SubCell"/>
</dbReference>
<dbReference type="Gene3D" id="1.20.1640.10">
    <property type="entry name" value="Multidrug efflux transporter AcrB transmembrane domain"/>
    <property type="match status" value="2"/>
</dbReference>
<keyword evidence="2" id="KW-0813">Transport</keyword>
<evidence type="ECO:0000313" key="9">
    <source>
        <dbReference type="EMBL" id="TDU32472.1"/>
    </source>
</evidence>
<evidence type="ECO:0000256" key="7">
    <source>
        <dbReference type="ARBA" id="ARBA00023136"/>
    </source>
</evidence>
<sequence>MWLSDLSVKRPVLATVLNLLLVVFGIVSLLSISVREYPDIDPPIVSVSTSYAGASAAVIETQITQIIEDQIAGIEGIKRLTSSSRDARSNITVEFQLSRNIDDAANDVRDRVSRVLGDLPDQADPPEVTKADADASAIMFFVLSSPHLNRLQLTDYAERYLVDRFAVLDGVSRVSFGGDQRYAMRIWLDRARLAARSLTAADVESAIAGQNVERPAGLIESSEREYTLRTERQYTTPEAFGAMVVATGANGFPVRVRDVARVELGAENPRTAFRANGVETLGIGIIKTSSANTLEVARGARAMAEQIRADLPEGMTLDLNFDTSEFIEAALHEVEVTLAYAALFVIAVIYLFLGSARATLIPALTVPISLVASFIFLSAFGFSINILTLLALVLAIGLVVDDAIVMVENIHRRLELGEPPLLAAYRGAREVGMAIIATTAVLMAVFTPLALLEGNVGRLFSEFALALAASVGCSGVIALTLSPVLSVWLLRAHQDRGAFFTRFDAMFDRFTEAYLRLLHHFVAKPLLSAVALAGLLGAIVALFLLIPKEFAPQEDRGILQVNVTAPEGASFAYTAGVMEQVEKPLLDQLNQGEISRVLFRLPGFGGATQVNTGSVGVTLSGWKERERNSTEISNDITRSLADVTGARVVVTQRGAFGSRGGQPVQIVMGGPSYEELAGWRDRVLARVEKELPKLVKVDTDYKETKPQFQLDIDVGRAGDLGVRVGDIAQAIESIFGERRVTRYQDRGEEYEVMLQAPAEDRTDPAALGEVYVRAQSGSLVPLSNLVRLRDDAAAATYNRVDRLRSITISANLAPGYTLGIALAALERIVREESGGQARIAYAGDSREFKESSTALYFTFAMALVIVYLVLCAQFESFIHPVVILTTVPLALFGALIALWPLGMTLNVYSQIGIVMLVGLAAKNGILIVEFANQRRDQGLSFDDALIDAARIRLRPILMTSIATIAGAIPLIMTSGAGYEARRILGVVIAFGVAFSTVFTLFMVPAFYSALCRKTGSPGRHAAKLAQEDQLVAPTDEVAAK</sequence>
<dbReference type="SUPFAM" id="SSF82866">
    <property type="entry name" value="Multidrug efflux transporter AcrB transmembrane domain"/>
    <property type="match status" value="2"/>
</dbReference>
<feature type="transmembrane region" description="Helical" evidence="8">
    <location>
        <begin position="907"/>
        <end position="930"/>
    </location>
</feature>
<dbReference type="PANTHER" id="PTHR32063:SF14">
    <property type="entry name" value="BLL4319 PROTEIN"/>
    <property type="match status" value="1"/>
</dbReference>
<proteinExistence type="predicted"/>
<dbReference type="OrthoDB" id="9757904at2"/>
<dbReference type="GO" id="GO:0042910">
    <property type="term" value="F:xenobiotic transmembrane transporter activity"/>
    <property type="evidence" value="ECO:0007669"/>
    <property type="project" value="TreeGrafter"/>
</dbReference>
<evidence type="ECO:0000256" key="5">
    <source>
        <dbReference type="ARBA" id="ARBA00022692"/>
    </source>
</evidence>
<evidence type="ECO:0000256" key="6">
    <source>
        <dbReference type="ARBA" id="ARBA00022989"/>
    </source>
</evidence>
<protein>
    <submittedName>
        <fullName evidence="9">Multidrug efflux pump</fullName>
    </submittedName>
</protein>
<feature type="transmembrane region" description="Helical" evidence="8">
    <location>
        <begin position="431"/>
        <end position="451"/>
    </location>
</feature>
<dbReference type="Gene3D" id="3.30.70.1320">
    <property type="entry name" value="Multidrug efflux transporter AcrB pore domain like"/>
    <property type="match status" value="1"/>
</dbReference>
<evidence type="ECO:0000256" key="1">
    <source>
        <dbReference type="ARBA" id="ARBA00004429"/>
    </source>
</evidence>
<comment type="caution">
    <text evidence="9">The sequence shown here is derived from an EMBL/GenBank/DDBJ whole genome shotgun (WGS) entry which is preliminary data.</text>
</comment>
<keyword evidence="10" id="KW-1185">Reference proteome</keyword>
<keyword evidence="7 8" id="KW-0472">Membrane</keyword>
<dbReference type="InterPro" id="IPR001036">
    <property type="entry name" value="Acrflvin-R"/>
</dbReference>
<evidence type="ECO:0000256" key="2">
    <source>
        <dbReference type="ARBA" id="ARBA00022448"/>
    </source>
</evidence>
<evidence type="ECO:0000256" key="3">
    <source>
        <dbReference type="ARBA" id="ARBA00022475"/>
    </source>
</evidence>
<feature type="transmembrane region" description="Helical" evidence="8">
    <location>
        <begin position="951"/>
        <end position="971"/>
    </location>
</feature>
<comment type="subcellular location">
    <subcellularLocation>
        <location evidence="1">Cell inner membrane</location>
        <topology evidence="1">Multi-pass membrane protein</topology>
    </subcellularLocation>
</comment>
<dbReference type="EMBL" id="SOBT01000008">
    <property type="protein sequence ID" value="TDU32472.1"/>
    <property type="molecule type" value="Genomic_DNA"/>
</dbReference>
<dbReference type="Gene3D" id="3.30.2090.10">
    <property type="entry name" value="Multidrug efflux transporter AcrB TolC docking domain, DN and DC subdomains"/>
    <property type="match status" value="2"/>
</dbReference>